<sequence length="114" mass="11689">MTTASNANNNREVPDEGANDEYIPNANPASATVANAIAAAIPNTCRCPTPDNRAASGSSATARINRPVPDLLMNSCNPTSTATAATNTAIDRYPTESPSTISTDPDANAPVSKE</sequence>
<dbReference type="EMBL" id="BLAE01000004">
    <property type="protein sequence ID" value="GES06815.1"/>
    <property type="molecule type" value="Genomic_DNA"/>
</dbReference>
<feature type="compositionally biased region" description="Low complexity" evidence="1">
    <location>
        <begin position="79"/>
        <end position="89"/>
    </location>
</feature>
<evidence type="ECO:0000313" key="2">
    <source>
        <dbReference type="EMBL" id="GES06815.1"/>
    </source>
</evidence>
<name>A0A5M3WCM4_9ACTN</name>
<comment type="caution">
    <text evidence="2">The sequence shown here is derived from an EMBL/GenBank/DDBJ whole genome shotgun (WGS) entry which is preliminary data.</text>
</comment>
<dbReference type="AlphaFoldDB" id="A0A5M3WCM4"/>
<organism evidence="2 3">
    <name type="scientific">Acrocarpospora macrocephala</name>
    <dbReference type="NCBI Taxonomy" id="150177"/>
    <lineage>
        <taxon>Bacteria</taxon>
        <taxon>Bacillati</taxon>
        <taxon>Actinomycetota</taxon>
        <taxon>Actinomycetes</taxon>
        <taxon>Streptosporangiales</taxon>
        <taxon>Streptosporangiaceae</taxon>
        <taxon>Acrocarpospora</taxon>
    </lineage>
</organism>
<feature type="compositionally biased region" description="Polar residues" evidence="1">
    <location>
        <begin position="96"/>
        <end position="105"/>
    </location>
</feature>
<feature type="compositionally biased region" description="Polar residues" evidence="1">
    <location>
        <begin position="1"/>
        <end position="11"/>
    </location>
</feature>
<evidence type="ECO:0000313" key="3">
    <source>
        <dbReference type="Proteomes" id="UP000331127"/>
    </source>
</evidence>
<gene>
    <name evidence="2" type="ORF">Amac_004100</name>
</gene>
<dbReference type="Proteomes" id="UP000331127">
    <property type="component" value="Unassembled WGS sequence"/>
</dbReference>
<protein>
    <submittedName>
        <fullName evidence="2">Uncharacterized protein</fullName>
    </submittedName>
</protein>
<accession>A0A5M3WCM4</accession>
<reference evidence="2 3" key="1">
    <citation type="submission" date="2019-10" db="EMBL/GenBank/DDBJ databases">
        <title>Whole genome shotgun sequence of Acrocarpospora macrocephala NBRC 16266.</title>
        <authorList>
            <person name="Ichikawa N."/>
            <person name="Kimura A."/>
            <person name="Kitahashi Y."/>
            <person name="Komaki H."/>
            <person name="Oguchi A."/>
        </authorList>
    </citation>
    <scope>NUCLEOTIDE SEQUENCE [LARGE SCALE GENOMIC DNA]</scope>
    <source>
        <strain evidence="2 3">NBRC 16266</strain>
    </source>
</reference>
<evidence type="ECO:0000256" key="1">
    <source>
        <dbReference type="SAM" id="MobiDB-lite"/>
    </source>
</evidence>
<feature type="region of interest" description="Disordered" evidence="1">
    <location>
        <begin position="44"/>
        <end position="114"/>
    </location>
</feature>
<proteinExistence type="predicted"/>
<feature type="region of interest" description="Disordered" evidence="1">
    <location>
        <begin position="1"/>
        <end position="26"/>
    </location>
</feature>
<keyword evidence="3" id="KW-1185">Reference proteome</keyword>